<dbReference type="AlphaFoldDB" id="A0A645AWH3"/>
<comment type="caution">
    <text evidence="1">The sequence shown here is derived from an EMBL/GenBank/DDBJ whole genome shotgun (WGS) entry which is preliminary data.</text>
</comment>
<dbReference type="EMBL" id="VSSQ01014551">
    <property type="protein sequence ID" value="MPM53894.1"/>
    <property type="molecule type" value="Genomic_DNA"/>
</dbReference>
<sequence length="166" mass="17192">MTGMVTHTLTVNGAIVLNESLSAEDCVPSATLTLKSRTGTNLATADSDGVAYVVLTLTVSSSAGTIRNPEVTLGYSASPAPTNFTYQLVDSNGNAISLPSSLAPGTYAFTYRTVAAYDAQIKPPSYTVKFVSFSFTLASGASRTQDASADTANQQVKVVLITEAGH</sequence>
<evidence type="ECO:0000313" key="1">
    <source>
        <dbReference type="EMBL" id="MPM53894.1"/>
    </source>
</evidence>
<gene>
    <name evidence="1" type="ORF">SDC9_100664</name>
</gene>
<accession>A0A645AWH3</accession>
<name>A0A645AWH3_9ZZZZ</name>
<proteinExistence type="predicted"/>
<reference evidence="1" key="1">
    <citation type="submission" date="2019-08" db="EMBL/GenBank/DDBJ databases">
        <authorList>
            <person name="Kucharzyk K."/>
            <person name="Murdoch R.W."/>
            <person name="Higgins S."/>
            <person name="Loffler F."/>
        </authorList>
    </citation>
    <scope>NUCLEOTIDE SEQUENCE</scope>
</reference>
<protein>
    <submittedName>
        <fullName evidence="1">Uncharacterized protein</fullName>
    </submittedName>
</protein>
<organism evidence="1">
    <name type="scientific">bioreactor metagenome</name>
    <dbReference type="NCBI Taxonomy" id="1076179"/>
    <lineage>
        <taxon>unclassified sequences</taxon>
        <taxon>metagenomes</taxon>
        <taxon>ecological metagenomes</taxon>
    </lineage>
</organism>